<evidence type="ECO:0000256" key="1">
    <source>
        <dbReference type="SAM" id="Phobius"/>
    </source>
</evidence>
<feature type="transmembrane region" description="Helical" evidence="1">
    <location>
        <begin position="20"/>
        <end position="50"/>
    </location>
</feature>
<keyword evidence="1" id="KW-1133">Transmembrane helix</keyword>
<proteinExistence type="predicted"/>
<sequence>MVLDWGVRPSRAGLPALPLALAVFFLAFTIMVGSAVWLASALQLPSFLLLSQLSRHERWLRYLIYGIGGGFLIYLTNGALYLTAETAEFRPAQVYSLDNGLQVFTLSARAALAEETMYRLFAIPFLVSVGMRFYGWRPRFRFKSLSWRAPADAVRPPQMMVLAAILVSAVLFGMAHTNNPVAASMFGVLLGVSFLRGGWESCVTAHFLGNYLLFMGIYL</sequence>
<organism evidence="3">
    <name type="scientific">marine metagenome</name>
    <dbReference type="NCBI Taxonomy" id="408172"/>
    <lineage>
        <taxon>unclassified sequences</taxon>
        <taxon>metagenomes</taxon>
        <taxon>ecological metagenomes</taxon>
    </lineage>
</organism>
<dbReference type="GO" id="GO:0080120">
    <property type="term" value="P:CAAX-box protein maturation"/>
    <property type="evidence" value="ECO:0007669"/>
    <property type="project" value="UniProtKB-ARBA"/>
</dbReference>
<reference evidence="3" key="1">
    <citation type="submission" date="2018-05" db="EMBL/GenBank/DDBJ databases">
        <authorList>
            <person name="Lanie J.A."/>
            <person name="Ng W.-L."/>
            <person name="Kazmierczak K.M."/>
            <person name="Andrzejewski T.M."/>
            <person name="Davidsen T.M."/>
            <person name="Wayne K.J."/>
            <person name="Tettelin H."/>
            <person name="Glass J.I."/>
            <person name="Rusch D."/>
            <person name="Podicherti R."/>
            <person name="Tsui H.-C.T."/>
            <person name="Winkler M.E."/>
        </authorList>
    </citation>
    <scope>NUCLEOTIDE SEQUENCE</scope>
</reference>
<dbReference type="AlphaFoldDB" id="A0A382G3D2"/>
<accession>A0A382G3D2</accession>
<keyword evidence="1" id="KW-0812">Transmembrane</keyword>
<protein>
    <recommendedName>
        <fullName evidence="2">CAAX prenyl protease 2/Lysostaphin resistance protein A-like domain-containing protein</fullName>
    </recommendedName>
</protein>
<evidence type="ECO:0000259" key="2">
    <source>
        <dbReference type="Pfam" id="PF02517"/>
    </source>
</evidence>
<feature type="transmembrane region" description="Helical" evidence="1">
    <location>
        <begin position="156"/>
        <end position="175"/>
    </location>
</feature>
<feature type="transmembrane region" description="Helical" evidence="1">
    <location>
        <begin position="62"/>
        <end position="82"/>
    </location>
</feature>
<gene>
    <name evidence="3" type="ORF">METZ01_LOCUS222216</name>
</gene>
<dbReference type="GO" id="GO:0004175">
    <property type="term" value="F:endopeptidase activity"/>
    <property type="evidence" value="ECO:0007669"/>
    <property type="project" value="UniProtKB-ARBA"/>
</dbReference>
<evidence type="ECO:0000313" key="3">
    <source>
        <dbReference type="EMBL" id="SVB69362.1"/>
    </source>
</evidence>
<dbReference type="Pfam" id="PF02517">
    <property type="entry name" value="Rce1-like"/>
    <property type="match status" value="1"/>
</dbReference>
<keyword evidence="1" id="KW-0472">Membrane</keyword>
<feature type="transmembrane region" description="Helical" evidence="1">
    <location>
        <begin position="116"/>
        <end position="135"/>
    </location>
</feature>
<name>A0A382G3D2_9ZZZZ</name>
<feature type="domain" description="CAAX prenyl protease 2/Lysostaphin resistance protein A-like" evidence="2">
    <location>
        <begin position="101"/>
        <end position="211"/>
    </location>
</feature>
<dbReference type="EMBL" id="UINC01053168">
    <property type="protein sequence ID" value="SVB69362.1"/>
    <property type="molecule type" value="Genomic_DNA"/>
</dbReference>
<dbReference type="InterPro" id="IPR003675">
    <property type="entry name" value="Rce1/LyrA-like_dom"/>
</dbReference>